<organism evidence="2">
    <name type="scientific">Cucumis melo</name>
    <name type="common">Muskmelon</name>
    <dbReference type="NCBI Taxonomy" id="3656"/>
    <lineage>
        <taxon>Eukaryota</taxon>
        <taxon>Viridiplantae</taxon>
        <taxon>Streptophyta</taxon>
        <taxon>Embryophyta</taxon>
        <taxon>Tracheophyta</taxon>
        <taxon>Spermatophyta</taxon>
        <taxon>Magnoliopsida</taxon>
        <taxon>eudicotyledons</taxon>
        <taxon>Gunneridae</taxon>
        <taxon>Pentapetalae</taxon>
        <taxon>rosids</taxon>
        <taxon>fabids</taxon>
        <taxon>Cucurbitales</taxon>
        <taxon>Cucurbitaceae</taxon>
        <taxon>Benincaseae</taxon>
        <taxon>Cucumis</taxon>
    </lineage>
</organism>
<sequence length="59" mass="6985">MQKTFSVRCIKWADIGREYIEVALLQRFFMLDFNDQAMNSDPKEARANPPNVLVERHED</sequence>
<feature type="region of interest" description="Disordered" evidence="1">
    <location>
        <begin position="39"/>
        <end position="59"/>
    </location>
</feature>
<dbReference type="EnsemblPlants" id="MELO3C030188.2.1">
    <property type="protein sequence ID" value="MELO3C030188.2.1"/>
    <property type="gene ID" value="MELO3C030188.2"/>
</dbReference>
<name>A0A9I9E8D0_CUCME</name>
<evidence type="ECO:0000256" key="1">
    <source>
        <dbReference type="SAM" id="MobiDB-lite"/>
    </source>
</evidence>
<evidence type="ECO:0000313" key="2">
    <source>
        <dbReference type="EnsemblPlants" id="MELO3C030188.2.1"/>
    </source>
</evidence>
<dbReference type="Gramene" id="MELO3C030188.2.1">
    <property type="protein sequence ID" value="MELO3C030188.2.1"/>
    <property type="gene ID" value="MELO3C030188.2"/>
</dbReference>
<proteinExistence type="predicted"/>
<reference evidence="2" key="1">
    <citation type="submission" date="2023-03" db="UniProtKB">
        <authorList>
            <consortium name="EnsemblPlants"/>
        </authorList>
    </citation>
    <scope>IDENTIFICATION</scope>
</reference>
<dbReference type="AlphaFoldDB" id="A0A9I9E8D0"/>
<evidence type="ECO:0008006" key="3">
    <source>
        <dbReference type="Google" id="ProtNLM"/>
    </source>
</evidence>
<accession>A0A9I9E8D0</accession>
<protein>
    <recommendedName>
        <fullName evidence="3">CACTA en-spm transposon protein</fullName>
    </recommendedName>
</protein>